<proteinExistence type="inferred from homology"/>
<sequence>MFDFLSGKKTKNEYEKEEPVHDILMHQSPDRRLLPHMPGKHRSGKSRRAISDEEVKKYPYLKFFNGEDANVRYDVRYPVKISVSNKVGSYSGYASDISITGMKLHVSKDAAEAIAQKKVVTLSFEIEPGTVPEGLEMKVKTAAHAAWPNEEVVQQKLADVRSGKLSSDTEFILGMQFEHNLLEYSNRHHARSELMMASFLLFVICLGVVLMRTESVIYFKFNKYLYLYSIIASTFLLTKYAFGFFYKPVPADESYTPGVTIIVPCFNEETWIRQTILNAMDQYYPQDKLEVIVVDDCSTDNSAKVIRETIQDIIDQEGSEVASRISYILQPVNKGKREALALGAKHAQHELLVFVDSDSFLNPYAIINLVQPFKDEQVGGVSGRTDVANTYTNSLTKMQSVRYYIAFRVMKAAEGLFDAVSCLSGPLSCYRKDLVLKYSDDWLNQKFLGQRATFGDDRAMTNMILRHNRTDYQDTAICYTIVPNDYDVFLKQQMRWKRSWLRESLIAGSFMWKKEPFAAISFYMGLLVPIIAPVIVCYNLLYIPITHRVFPTAFIIGMLLMALLMSACQALLRRSTTWLYGIWFCLYYEMVLLWQMPIAWFTFWKSTWGTRMTPADLEEQERKQKAKLSDEPIVAGPAEQVVLNEVVQETAEKPAVAVKPEEAVTAMAATAVVTAGGAGINTTAKEEPASVITGKPDYSAASKAEVSAKQEVKEEAVSEIKPVAEEEVVSKIEPVSEEETVSEIKPVADKAAAEETAVTQVAEKKPAADNIADQTANAAKRVREIFSPDAAPYLDTRHLSQTLGEVHRMPLSEEIRHEQDALIELIRENQRQVAELHRLMEQRIELEKMRISAYESTLAAERNNRNAAEQRNALHDQREKSSQNIVPGQEVDEP</sequence>
<evidence type="ECO:0000256" key="3">
    <source>
        <dbReference type="ARBA" id="ARBA00006782"/>
    </source>
</evidence>
<gene>
    <name evidence="19" type="ORF">SAMN04487864_10281</name>
</gene>
<dbReference type="EMBL" id="FMYW01000002">
    <property type="protein sequence ID" value="SDC06048.1"/>
    <property type="molecule type" value="Genomic_DNA"/>
</dbReference>
<feature type="compositionally biased region" description="Basic and acidic residues" evidence="15">
    <location>
        <begin position="872"/>
        <end position="881"/>
    </location>
</feature>
<dbReference type="GO" id="GO:0085029">
    <property type="term" value="P:extracellular matrix assembly"/>
    <property type="evidence" value="ECO:0007669"/>
    <property type="project" value="TreeGrafter"/>
</dbReference>
<comment type="function">
    <text evidence="9">Glycosaminoglycan synthesis. The hyaluronic acid capsule is involved in the pathogenicity of group A Streptococci; it may be the major virulence determinant.</text>
</comment>
<dbReference type="OrthoDB" id="9766971at2"/>
<accession>A0A1G6IHT8</accession>
<dbReference type="GO" id="GO:0050501">
    <property type="term" value="F:hyaluronan synthase activity"/>
    <property type="evidence" value="ECO:0007669"/>
    <property type="project" value="UniProtKB-EC"/>
</dbReference>
<comment type="catalytic activity">
    <reaction evidence="13">
        <text>[hyaluronan](n) + UDP-N-acetyl-alpha-D-glucosamine = N-acetyl-beta-D-glucosaminyl-(1-&gt;4)-[hyaluronan](n) + UDP + H(+)</text>
        <dbReference type="Rhea" id="RHEA:20465"/>
        <dbReference type="Rhea" id="RHEA-COMP:12583"/>
        <dbReference type="Rhea" id="RHEA-COMP:12585"/>
        <dbReference type="ChEBI" id="CHEBI:15378"/>
        <dbReference type="ChEBI" id="CHEBI:57705"/>
        <dbReference type="ChEBI" id="CHEBI:58223"/>
        <dbReference type="ChEBI" id="CHEBI:132153"/>
        <dbReference type="ChEBI" id="CHEBI:132154"/>
        <dbReference type="EC" id="2.4.1.212"/>
    </reaction>
</comment>
<keyword evidence="6" id="KW-0328">Glycosyltransferase</keyword>
<evidence type="ECO:0000256" key="6">
    <source>
        <dbReference type="ARBA" id="ARBA00022676"/>
    </source>
</evidence>
<dbReference type="GO" id="GO:0035438">
    <property type="term" value="F:cyclic-di-GMP binding"/>
    <property type="evidence" value="ECO:0007669"/>
    <property type="project" value="InterPro"/>
</dbReference>
<comment type="subcellular location">
    <subcellularLocation>
        <location evidence="1">Cell membrane</location>
    </subcellularLocation>
</comment>
<feature type="transmembrane region" description="Helical" evidence="16">
    <location>
        <begin position="194"/>
        <end position="213"/>
    </location>
</feature>
<evidence type="ECO:0000259" key="17">
    <source>
        <dbReference type="Pfam" id="PF00535"/>
    </source>
</evidence>
<evidence type="ECO:0000256" key="1">
    <source>
        <dbReference type="ARBA" id="ARBA00004236"/>
    </source>
</evidence>
<evidence type="ECO:0000256" key="2">
    <source>
        <dbReference type="ARBA" id="ARBA00004698"/>
    </source>
</evidence>
<evidence type="ECO:0000256" key="11">
    <source>
        <dbReference type="ARBA" id="ARBA00042148"/>
    </source>
</evidence>
<feature type="transmembrane region" description="Helical" evidence="16">
    <location>
        <begin position="553"/>
        <end position="572"/>
    </location>
</feature>
<feature type="region of interest" description="Disordered" evidence="15">
    <location>
        <begin position="862"/>
        <end position="894"/>
    </location>
</feature>
<organism evidence="19 20">
    <name type="scientific">Succiniclasticum ruminis</name>
    <dbReference type="NCBI Taxonomy" id="40841"/>
    <lineage>
        <taxon>Bacteria</taxon>
        <taxon>Bacillati</taxon>
        <taxon>Bacillota</taxon>
        <taxon>Negativicutes</taxon>
        <taxon>Acidaminococcales</taxon>
        <taxon>Acidaminococcaceae</taxon>
        <taxon>Succiniclasticum</taxon>
    </lineage>
</organism>
<name>A0A1G6IHT8_9FIRM</name>
<dbReference type="SUPFAM" id="SSF53448">
    <property type="entry name" value="Nucleotide-diphospho-sugar transferases"/>
    <property type="match status" value="1"/>
</dbReference>
<feature type="region of interest" description="Disordered" evidence="15">
    <location>
        <begin position="30"/>
        <end position="49"/>
    </location>
</feature>
<dbReference type="PANTHER" id="PTHR22913">
    <property type="entry name" value="HYALURONAN SYNTHASE"/>
    <property type="match status" value="1"/>
</dbReference>
<evidence type="ECO:0000256" key="13">
    <source>
        <dbReference type="ARBA" id="ARBA00047709"/>
    </source>
</evidence>
<keyword evidence="7 19" id="KW-0808">Transferase</keyword>
<dbReference type="Gene3D" id="3.90.550.10">
    <property type="entry name" value="Spore Coat Polysaccharide Biosynthesis Protein SpsA, Chain A"/>
    <property type="match status" value="1"/>
</dbReference>
<reference evidence="20" key="1">
    <citation type="submission" date="2016-10" db="EMBL/GenBank/DDBJ databases">
        <authorList>
            <person name="Varghese N."/>
            <person name="Submissions S."/>
        </authorList>
    </citation>
    <scope>NUCLEOTIDE SEQUENCE [LARGE SCALE GENOMIC DNA]</scope>
    <source>
        <strain evidence="20">DSM 11005</strain>
    </source>
</reference>
<dbReference type="GO" id="GO:0005886">
    <property type="term" value="C:plasma membrane"/>
    <property type="evidence" value="ECO:0007669"/>
    <property type="project" value="UniProtKB-SubCell"/>
</dbReference>
<dbReference type="InterPro" id="IPR009875">
    <property type="entry name" value="PilZ_domain"/>
</dbReference>
<evidence type="ECO:0000256" key="14">
    <source>
        <dbReference type="ARBA" id="ARBA00048168"/>
    </source>
</evidence>
<dbReference type="PANTHER" id="PTHR22913:SF12">
    <property type="entry name" value="MANNURONAN SYNTHASE"/>
    <property type="match status" value="1"/>
</dbReference>
<dbReference type="EC" id="2.4.1.212" evidence="4"/>
<keyword evidence="5" id="KW-1003">Cell membrane</keyword>
<feature type="transmembrane region" description="Helical" evidence="16">
    <location>
        <begin position="578"/>
        <end position="603"/>
    </location>
</feature>
<evidence type="ECO:0000256" key="10">
    <source>
        <dbReference type="ARBA" id="ARBA00040508"/>
    </source>
</evidence>
<dbReference type="GO" id="GO:0030213">
    <property type="term" value="P:hyaluronan biosynthetic process"/>
    <property type="evidence" value="ECO:0007669"/>
    <property type="project" value="TreeGrafter"/>
</dbReference>
<evidence type="ECO:0000256" key="16">
    <source>
        <dbReference type="SAM" id="Phobius"/>
    </source>
</evidence>
<evidence type="ECO:0000256" key="4">
    <source>
        <dbReference type="ARBA" id="ARBA00012207"/>
    </source>
</evidence>
<keyword evidence="16" id="KW-0812">Transmembrane</keyword>
<comment type="similarity">
    <text evidence="3">Belongs to the NodC/HAS family.</text>
</comment>
<comment type="catalytic activity">
    <reaction evidence="14">
        <text>N-acetyl-beta-D-glucosaminyl-(1-&gt;4)-[hyaluronan](n) + UDP-alpha-D-glucuronate = [hyaluronan](n+1) + UDP + H(+)</text>
        <dbReference type="Rhea" id="RHEA:12528"/>
        <dbReference type="Rhea" id="RHEA-COMP:12585"/>
        <dbReference type="Rhea" id="RHEA-COMP:12587"/>
        <dbReference type="ChEBI" id="CHEBI:15378"/>
        <dbReference type="ChEBI" id="CHEBI:58052"/>
        <dbReference type="ChEBI" id="CHEBI:58223"/>
        <dbReference type="ChEBI" id="CHEBI:132153"/>
        <dbReference type="ChEBI" id="CHEBI:132154"/>
        <dbReference type="EC" id="2.4.1.212"/>
    </reaction>
</comment>
<dbReference type="Pfam" id="PF00535">
    <property type="entry name" value="Glycos_transf_2"/>
    <property type="match status" value="1"/>
</dbReference>
<feature type="domain" description="Glycosyltransferase 2-like" evidence="17">
    <location>
        <begin position="260"/>
        <end position="433"/>
    </location>
</feature>
<keyword evidence="20" id="KW-1185">Reference proteome</keyword>
<evidence type="ECO:0000256" key="15">
    <source>
        <dbReference type="SAM" id="MobiDB-lite"/>
    </source>
</evidence>
<evidence type="ECO:0000259" key="18">
    <source>
        <dbReference type="Pfam" id="PF07238"/>
    </source>
</evidence>
<evidence type="ECO:0000256" key="9">
    <source>
        <dbReference type="ARBA" id="ARBA00037408"/>
    </source>
</evidence>
<evidence type="ECO:0000256" key="7">
    <source>
        <dbReference type="ARBA" id="ARBA00022679"/>
    </source>
</evidence>
<feature type="domain" description="PilZ" evidence="18">
    <location>
        <begin position="70"/>
        <end position="139"/>
    </location>
</feature>
<evidence type="ECO:0000256" key="8">
    <source>
        <dbReference type="ARBA" id="ARBA00023136"/>
    </source>
</evidence>
<dbReference type="CDD" id="cd06423">
    <property type="entry name" value="CESA_like"/>
    <property type="match status" value="1"/>
</dbReference>
<dbReference type="Pfam" id="PF07238">
    <property type="entry name" value="PilZ"/>
    <property type="match status" value="1"/>
</dbReference>
<protein>
    <recommendedName>
        <fullName evidence="10">Hyaluronan synthase</fullName>
        <ecNumber evidence="4">2.4.1.212</ecNumber>
    </recommendedName>
    <alternativeName>
        <fullName evidence="12">Hyaluronate synthase</fullName>
    </alternativeName>
    <alternativeName>
        <fullName evidence="11">Hyaluronic acid synthase</fullName>
    </alternativeName>
</protein>
<comment type="pathway">
    <text evidence="2">Glycan biosynthesis; hyaluronan biosynthesis.</text>
</comment>
<feature type="transmembrane region" description="Helical" evidence="16">
    <location>
        <begin position="520"/>
        <end position="541"/>
    </location>
</feature>
<evidence type="ECO:0000313" key="19">
    <source>
        <dbReference type="EMBL" id="SDC06048.1"/>
    </source>
</evidence>
<feature type="transmembrane region" description="Helical" evidence="16">
    <location>
        <begin position="225"/>
        <end position="246"/>
    </location>
</feature>
<feature type="compositionally biased region" description="Low complexity" evidence="15">
    <location>
        <begin position="862"/>
        <end position="871"/>
    </location>
</feature>
<dbReference type="InterPro" id="IPR029044">
    <property type="entry name" value="Nucleotide-diphossugar_trans"/>
</dbReference>
<keyword evidence="16" id="KW-1133">Transmembrane helix</keyword>
<dbReference type="Proteomes" id="UP000198943">
    <property type="component" value="Unassembled WGS sequence"/>
</dbReference>
<dbReference type="InterPro" id="IPR001173">
    <property type="entry name" value="Glyco_trans_2-like"/>
</dbReference>
<dbReference type="AlphaFoldDB" id="A0A1G6IHT8"/>
<keyword evidence="8 16" id="KW-0472">Membrane</keyword>
<feature type="compositionally biased region" description="Basic residues" evidence="15">
    <location>
        <begin position="38"/>
        <end position="48"/>
    </location>
</feature>
<evidence type="ECO:0000313" key="20">
    <source>
        <dbReference type="Proteomes" id="UP000198943"/>
    </source>
</evidence>
<evidence type="ECO:0000256" key="12">
    <source>
        <dbReference type="ARBA" id="ARBA00043237"/>
    </source>
</evidence>
<evidence type="ECO:0000256" key="5">
    <source>
        <dbReference type="ARBA" id="ARBA00022475"/>
    </source>
</evidence>